<evidence type="ECO:0000313" key="1">
    <source>
        <dbReference type="EMBL" id="MCB8563163.1"/>
    </source>
</evidence>
<sequence length="14" mass="1725">MGVIGYILYKRKRK</sequence>
<organism evidence="1 2">
    <name type="scientific">Faecalibacillus intestinalis</name>
    <dbReference type="NCBI Taxonomy" id="1982626"/>
    <lineage>
        <taxon>Bacteria</taxon>
        <taxon>Bacillati</taxon>
        <taxon>Bacillota</taxon>
        <taxon>Erysipelotrichia</taxon>
        <taxon>Erysipelotrichales</taxon>
        <taxon>Coprobacillaceae</taxon>
        <taxon>Faecalibacillus</taxon>
    </lineage>
</organism>
<dbReference type="Proteomes" id="UP001197827">
    <property type="component" value="Unassembled WGS sequence"/>
</dbReference>
<proteinExistence type="predicted"/>
<gene>
    <name evidence="1" type="ORF">LJD74_14320</name>
</gene>
<accession>A0AAW4VNF6</accession>
<protein>
    <submittedName>
        <fullName evidence="1">Uncharacterized protein</fullName>
    </submittedName>
</protein>
<dbReference type="GeneID" id="96227228"/>
<dbReference type="EMBL" id="JAJDKQ010000045">
    <property type="protein sequence ID" value="MCB8563163.1"/>
    <property type="molecule type" value="Genomic_DNA"/>
</dbReference>
<reference evidence="1" key="1">
    <citation type="submission" date="2021-10" db="EMBL/GenBank/DDBJ databases">
        <title>Collection of gut derived symbiotic bacterial strains cultured from healthy donors.</title>
        <authorList>
            <person name="Lin H."/>
            <person name="Littmann E."/>
            <person name="Kohout C."/>
            <person name="Pamer E.G."/>
        </authorList>
    </citation>
    <scope>NUCLEOTIDE SEQUENCE</scope>
    <source>
        <strain evidence="1">DFI.5.2</strain>
    </source>
</reference>
<name>A0AAW4VNF6_9FIRM</name>
<evidence type="ECO:0000313" key="2">
    <source>
        <dbReference type="Proteomes" id="UP001197827"/>
    </source>
</evidence>
<dbReference type="RefSeq" id="WP_227408681.1">
    <property type="nucleotide sequence ID" value="NZ_AP024085.1"/>
</dbReference>
<comment type="caution">
    <text evidence="1">The sequence shown here is derived from an EMBL/GenBank/DDBJ whole genome shotgun (WGS) entry which is preliminary data.</text>
</comment>